<dbReference type="VEuPathDB" id="FungiDB:BO82DRAFT_402774"/>
<organism evidence="3 4">
    <name type="scientific">Aspergillus uvarum CBS 121591</name>
    <dbReference type="NCBI Taxonomy" id="1448315"/>
    <lineage>
        <taxon>Eukaryota</taxon>
        <taxon>Fungi</taxon>
        <taxon>Dikarya</taxon>
        <taxon>Ascomycota</taxon>
        <taxon>Pezizomycotina</taxon>
        <taxon>Eurotiomycetes</taxon>
        <taxon>Eurotiomycetidae</taxon>
        <taxon>Eurotiales</taxon>
        <taxon>Aspergillaceae</taxon>
        <taxon>Aspergillus</taxon>
        <taxon>Aspergillus subgen. Circumdati</taxon>
    </lineage>
</organism>
<dbReference type="RefSeq" id="XP_025491399.1">
    <property type="nucleotide sequence ID" value="XM_025639341.1"/>
</dbReference>
<dbReference type="SUPFAM" id="SSF51735">
    <property type="entry name" value="NAD(P)-binding Rossmann-fold domains"/>
    <property type="match status" value="1"/>
</dbReference>
<dbReference type="PANTHER" id="PTHR24322:SF736">
    <property type="entry name" value="RETINOL DEHYDROGENASE 10"/>
    <property type="match status" value="1"/>
</dbReference>
<gene>
    <name evidence="3" type="ORF">BO82DRAFT_402774</name>
</gene>
<dbReference type="Pfam" id="PF00106">
    <property type="entry name" value="adh_short"/>
    <property type="match status" value="1"/>
</dbReference>
<evidence type="ECO:0000313" key="4">
    <source>
        <dbReference type="Proteomes" id="UP000248340"/>
    </source>
</evidence>
<keyword evidence="2" id="KW-0560">Oxidoreductase</keyword>
<name>A0A319CAT5_9EURO</name>
<dbReference type="EMBL" id="KZ821704">
    <property type="protein sequence ID" value="PYH81199.1"/>
    <property type="molecule type" value="Genomic_DNA"/>
</dbReference>
<protein>
    <recommendedName>
        <fullName evidence="5">NAD(P)-binding protein</fullName>
    </recommendedName>
</protein>
<evidence type="ECO:0000256" key="1">
    <source>
        <dbReference type="ARBA" id="ARBA00006484"/>
    </source>
</evidence>
<dbReference type="Proteomes" id="UP000248340">
    <property type="component" value="Unassembled WGS sequence"/>
</dbReference>
<dbReference type="InterPro" id="IPR002347">
    <property type="entry name" value="SDR_fam"/>
</dbReference>
<dbReference type="AlphaFoldDB" id="A0A319CAT5"/>
<dbReference type="STRING" id="1448315.A0A319CAT5"/>
<dbReference type="GO" id="GO:0016616">
    <property type="term" value="F:oxidoreductase activity, acting on the CH-OH group of donors, NAD or NADP as acceptor"/>
    <property type="evidence" value="ECO:0007669"/>
    <property type="project" value="TreeGrafter"/>
</dbReference>
<reference evidence="3 4" key="1">
    <citation type="submission" date="2016-12" db="EMBL/GenBank/DDBJ databases">
        <title>The genomes of Aspergillus section Nigri reveals drivers in fungal speciation.</title>
        <authorList>
            <consortium name="DOE Joint Genome Institute"/>
            <person name="Vesth T.C."/>
            <person name="Nybo J."/>
            <person name="Theobald S."/>
            <person name="Brandl J."/>
            <person name="Frisvad J.C."/>
            <person name="Nielsen K.F."/>
            <person name="Lyhne E.K."/>
            <person name="Kogle M.E."/>
            <person name="Kuo A."/>
            <person name="Riley R."/>
            <person name="Clum A."/>
            <person name="Nolan M."/>
            <person name="Lipzen A."/>
            <person name="Salamov A."/>
            <person name="Henrissat B."/>
            <person name="Wiebenga A."/>
            <person name="De Vries R.P."/>
            <person name="Grigoriev I.V."/>
            <person name="Mortensen U.H."/>
            <person name="Andersen M.R."/>
            <person name="Baker S.E."/>
        </authorList>
    </citation>
    <scope>NUCLEOTIDE SEQUENCE [LARGE SCALE GENOMIC DNA]</scope>
    <source>
        <strain evidence="3 4">CBS 121591</strain>
    </source>
</reference>
<sequence>MAQVSSPAGVTIVVVAVAATSWLKLRECRGKASEIAELYRVNDARVAVVDIKDVMNLSYIRATLSQLIHGGKPARIVNISSVVAHLYPVGLSDYACSKTGLNAPHHNLEAETRRLGYDMRTRFFLVEVGQMQTPLFSWIKPPNSVLAPVLEPAYVAQKIYDAVNIGSDGVIQLPKYAS</sequence>
<accession>A0A319CAT5</accession>
<dbReference type="Gene3D" id="3.40.50.720">
    <property type="entry name" value="NAD(P)-binding Rossmann-like Domain"/>
    <property type="match status" value="1"/>
</dbReference>
<comment type="similarity">
    <text evidence="1">Belongs to the short-chain dehydrogenases/reductases (SDR) family.</text>
</comment>
<evidence type="ECO:0000313" key="3">
    <source>
        <dbReference type="EMBL" id="PYH81199.1"/>
    </source>
</evidence>
<evidence type="ECO:0008006" key="5">
    <source>
        <dbReference type="Google" id="ProtNLM"/>
    </source>
</evidence>
<dbReference type="OrthoDB" id="5840532at2759"/>
<proteinExistence type="inferred from homology"/>
<evidence type="ECO:0000256" key="2">
    <source>
        <dbReference type="ARBA" id="ARBA00023002"/>
    </source>
</evidence>
<keyword evidence="4" id="KW-1185">Reference proteome</keyword>
<dbReference type="PANTHER" id="PTHR24322">
    <property type="entry name" value="PKSB"/>
    <property type="match status" value="1"/>
</dbReference>
<dbReference type="GeneID" id="37142083"/>
<dbReference type="InterPro" id="IPR036291">
    <property type="entry name" value="NAD(P)-bd_dom_sf"/>
</dbReference>